<reference evidence="1" key="1">
    <citation type="submission" date="2014-11" db="EMBL/GenBank/DDBJ databases">
        <authorList>
            <person name="Otto D Thomas"/>
            <person name="Naeem Raeece"/>
        </authorList>
    </citation>
    <scope>NUCLEOTIDE SEQUENCE</scope>
</reference>
<protein>
    <submittedName>
        <fullName evidence="1">Uncharacterized protein</fullName>
    </submittedName>
</protein>
<dbReference type="PhylomeDB" id="A0A0G4FP43"/>
<sequence length="316" mass="36243">MGRFLPTKWTGANTYVTGSKNIYDKSVIYIGKTELEPMDPALPPKEVSGDELKQLLVTHPHRQLKGDNGKKVREEFQAKITRRFEEEVKGRKYNSKNPEVCVLMLEAMRLLCIDTGLTGDRLNETEPENQEVRQIIVNAVVKCIDNATYKQALDDWAQVTNAGETPLHSDLFHLVHWLFAKNKISQFALFKAKERRFRQFLTVGQSRDATWSKYLSDFKTHLDELAQTECPRPPVYPDGVHLREADIQGCEKGKTKFLDYRQNMDLITDLSHAFIEGSISQARRNRAMEVATRVANTPCKRSIPWEMWCAISAVIE</sequence>
<proteinExistence type="predicted"/>
<organism evidence="1">
    <name type="scientific">Chromera velia CCMP2878</name>
    <dbReference type="NCBI Taxonomy" id="1169474"/>
    <lineage>
        <taxon>Eukaryota</taxon>
        <taxon>Sar</taxon>
        <taxon>Alveolata</taxon>
        <taxon>Colpodellida</taxon>
        <taxon>Chromeraceae</taxon>
        <taxon>Chromera</taxon>
    </lineage>
</organism>
<name>A0A0G4FP43_9ALVE</name>
<dbReference type="VEuPathDB" id="CryptoDB:Cvel_3580"/>
<dbReference type="AlphaFoldDB" id="A0A0G4FP43"/>
<accession>A0A0G4FP43</accession>
<gene>
    <name evidence="1" type="ORF">Cvel_3580</name>
</gene>
<evidence type="ECO:0000313" key="1">
    <source>
        <dbReference type="EMBL" id="CEM16001.1"/>
    </source>
</evidence>
<dbReference type="EMBL" id="CDMZ01000518">
    <property type="protein sequence ID" value="CEM16001.1"/>
    <property type="molecule type" value="Genomic_DNA"/>
</dbReference>